<gene>
    <name evidence="1" type="ORF">SAMN05444401_1205</name>
</gene>
<dbReference type="EMBL" id="FQZO01000001">
    <property type="protein sequence ID" value="SHI63408.1"/>
    <property type="molecule type" value="Genomic_DNA"/>
</dbReference>
<accession>A0A1M6CRP9</accession>
<reference evidence="1 2" key="1">
    <citation type="submission" date="2016-11" db="EMBL/GenBank/DDBJ databases">
        <authorList>
            <person name="Jaros S."/>
            <person name="Januszkiewicz K."/>
            <person name="Wedrychowicz H."/>
        </authorList>
    </citation>
    <scope>NUCLEOTIDE SEQUENCE [LARGE SCALE GENOMIC DNA]</scope>
    <source>
        <strain evidence="1 2">DSM 21864</strain>
    </source>
</reference>
<dbReference type="AlphaFoldDB" id="A0A1M6CRP9"/>
<name>A0A1M6CRP9_9CLOT</name>
<dbReference type="STRING" id="1121298.SAMN05444401_1205"/>
<proteinExistence type="predicted"/>
<dbReference type="InterPro" id="IPR025394">
    <property type="entry name" value="DUF4127"/>
</dbReference>
<dbReference type="Pfam" id="PF13552">
    <property type="entry name" value="DUF4127"/>
    <property type="match status" value="1"/>
</dbReference>
<evidence type="ECO:0000313" key="2">
    <source>
        <dbReference type="Proteomes" id="UP000184080"/>
    </source>
</evidence>
<keyword evidence="2" id="KW-1185">Reference proteome</keyword>
<evidence type="ECO:0000313" key="1">
    <source>
        <dbReference type="EMBL" id="SHI63408.1"/>
    </source>
</evidence>
<organism evidence="1 2">
    <name type="scientific">Clostridium amylolyticum</name>
    <dbReference type="NCBI Taxonomy" id="1121298"/>
    <lineage>
        <taxon>Bacteria</taxon>
        <taxon>Bacillati</taxon>
        <taxon>Bacillota</taxon>
        <taxon>Clostridia</taxon>
        <taxon>Eubacteriales</taxon>
        <taxon>Clostridiaceae</taxon>
        <taxon>Clostridium</taxon>
    </lineage>
</organism>
<sequence length="71" mass="8862">MRGYSPSSPEEEPYYYEEYGEFIFKISWLKDKIERGIAEYKDKKDFIKEKIKESFPECDIIREYYRYYRCA</sequence>
<dbReference type="Proteomes" id="UP000184080">
    <property type="component" value="Unassembled WGS sequence"/>
</dbReference>
<protein>
    <submittedName>
        <fullName evidence="1">Uncharacterized protein</fullName>
    </submittedName>
</protein>